<accession>A0ABY8QVW1</accession>
<feature type="domain" description="DUF6602" evidence="1">
    <location>
        <begin position="22"/>
        <end position="125"/>
    </location>
</feature>
<evidence type="ECO:0000313" key="2">
    <source>
        <dbReference type="EMBL" id="WGW12951.1"/>
    </source>
</evidence>
<protein>
    <recommendedName>
        <fullName evidence="1">DUF6602 domain-containing protein</fullName>
    </recommendedName>
</protein>
<dbReference type="CDD" id="cd21173">
    <property type="entry name" value="NucC-like"/>
    <property type="match status" value="1"/>
</dbReference>
<keyword evidence="3" id="KW-1185">Reference proteome</keyword>
<dbReference type="RefSeq" id="WP_349639759.1">
    <property type="nucleotide sequence ID" value="NZ_CP090958.1"/>
</dbReference>
<evidence type="ECO:0000259" key="1">
    <source>
        <dbReference type="Pfam" id="PF20247"/>
    </source>
</evidence>
<organism evidence="2 3">
    <name type="scientific">Saxibacter everestensis</name>
    <dbReference type="NCBI Taxonomy" id="2909229"/>
    <lineage>
        <taxon>Bacteria</taxon>
        <taxon>Bacillati</taxon>
        <taxon>Actinomycetota</taxon>
        <taxon>Actinomycetes</taxon>
        <taxon>Micrococcales</taxon>
        <taxon>Brevibacteriaceae</taxon>
        <taxon>Saxibacter</taxon>
    </lineage>
</organism>
<name>A0ABY8QVW1_9MICO</name>
<sequence length="259" mass="28530">MPSLVDIMSQVSAQLSASMEASRMAFSHNLTKGEAVEEALRQFLRNHLPASIGVTHGQVIDRHGAISKQLDVILYDAQRTPILFSDAAANNQILPVEGVVAAIECKTNLRTSEVPDLAQSAELLKSLDKTAYYLQDNPVIRSVKTAYGKEWDALPVFYFVFAFDGPSIDVIGNAVKVEHQNRELEERIDMVCVMNSGVVVNGNLPLSGIDAIPFPGSHVLSSQTKHPLLFFYILMCRYVLQAQVPPIAVQRYIPDGFAF</sequence>
<evidence type="ECO:0000313" key="3">
    <source>
        <dbReference type="Proteomes" id="UP001209083"/>
    </source>
</evidence>
<dbReference type="Pfam" id="PF20247">
    <property type="entry name" value="DUF6602"/>
    <property type="match status" value="1"/>
</dbReference>
<dbReference type="EMBL" id="CP090958">
    <property type="protein sequence ID" value="WGW12951.1"/>
    <property type="molecule type" value="Genomic_DNA"/>
</dbReference>
<gene>
    <name evidence="2" type="ORF">LWF01_04040</name>
</gene>
<proteinExistence type="predicted"/>
<reference evidence="2 3" key="1">
    <citation type="submission" date="2023-05" db="EMBL/GenBank/DDBJ databases">
        <title>Lithophilousrod everest ZFBP1038 complete genpme.</title>
        <authorList>
            <person name="Tian M."/>
        </authorList>
    </citation>
    <scope>NUCLEOTIDE SEQUENCE [LARGE SCALE GENOMIC DNA]</scope>
    <source>
        <strain evidence="2 3">ZFBP1038</strain>
    </source>
</reference>
<dbReference type="Proteomes" id="UP001209083">
    <property type="component" value="Chromosome"/>
</dbReference>
<dbReference type="InterPro" id="IPR046537">
    <property type="entry name" value="DUF6602"/>
</dbReference>